<feature type="region of interest" description="Disordered" evidence="1">
    <location>
        <begin position="34"/>
        <end position="79"/>
    </location>
</feature>
<evidence type="ECO:0000313" key="3">
    <source>
        <dbReference type="Proteomes" id="UP000317716"/>
    </source>
</evidence>
<dbReference type="EMBL" id="VBOS01000381">
    <property type="protein sequence ID" value="TMQ51277.1"/>
    <property type="molecule type" value="Genomic_DNA"/>
</dbReference>
<dbReference type="Proteomes" id="UP000317716">
    <property type="component" value="Unassembled WGS sequence"/>
</dbReference>
<proteinExistence type="predicted"/>
<dbReference type="PROSITE" id="PS51318">
    <property type="entry name" value="TAT"/>
    <property type="match status" value="1"/>
</dbReference>
<comment type="caution">
    <text evidence="2">The sequence shown here is derived from an EMBL/GenBank/DDBJ whole genome shotgun (WGS) entry which is preliminary data.</text>
</comment>
<evidence type="ECO:0000313" key="2">
    <source>
        <dbReference type="EMBL" id="TMQ51277.1"/>
    </source>
</evidence>
<evidence type="ECO:0000256" key="1">
    <source>
        <dbReference type="SAM" id="MobiDB-lite"/>
    </source>
</evidence>
<name>A0A538SIT3_UNCEI</name>
<protein>
    <submittedName>
        <fullName evidence="2">Uncharacterized protein</fullName>
    </submittedName>
</protein>
<dbReference type="InterPro" id="IPR006311">
    <property type="entry name" value="TAT_signal"/>
</dbReference>
<reference evidence="2 3" key="1">
    <citation type="journal article" date="2019" name="Nat. Microbiol.">
        <title>Mediterranean grassland soil C-N compound turnover is dependent on rainfall and depth, and is mediated by genomically divergent microorganisms.</title>
        <authorList>
            <person name="Diamond S."/>
            <person name="Andeer P.F."/>
            <person name="Li Z."/>
            <person name="Crits-Christoph A."/>
            <person name="Burstein D."/>
            <person name="Anantharaman K."/>
            <person name="Lane K.R."/>
            <person name="Thomas B.C."/>
            <person name="Pan C."/>
            <person name="Northen T.R."/>
            <person name="Banfield J.F."/>
        </authorList>
    </citation>
    <scope>NUCLEOTIDE SEQUENCE [LARGE SCALE GENOMIC DNA]</scope>
    <source>
        <strain evidence="2">WS_2</strain>
    </source>
</reference>
<feature type="compositionally biased region" description="Low complexity" evidence="1">
    <location>
        <begin position="42"/>
        <end position="59"/>
    </location>
</feature>
<organism evidence="2 3">
    <name type="scientific">Eiseniibacteriota bacterium</name>
    <dbReference type="NCBI Taxonomy" id="2212470"/>
    <lineage>
        <taxon>Bacteria</taxon>
        <taxon>Candidatus Eiseniibacteriota</taxon>
    </lineage>
</organism>
<accession>A0A538SIT3</accession>
<gene>
    <name evidence="2" type="ORF">E6K72_10615</name>
</gene>
<sequence>MSRSHAPYDPQRRRLLLALGLAGLTSLGAPALAMGQARSDSARGAAPKAPAAPAVPGAPHDSAGAASAPKPPEISDDARALAEIVKRRYGQHLTAEQLESVTKEIENRLQGGKALRAAKLANSDEPDFVFRA</sequence>
<dbReference type="AlphaFoldDB" id="A0A538SIT3"/>